<dbReference type="EMBL" id="JANPWB010000007">
    <property type="protein sequence ID" value="KAJ1172402.1"/>
    <property type="molecule type" value="Genomic_DNA"/>
</dbReference>
<reference evidence="2" key="1">
    <citation type="journal article" date="2022" name="bioRxiv">
        <title>Sequencing and chromosome-scale assembly of the giantPleurodeles waltlgenome.</title>
        <authorList>
            <person name="Brown T."/>
            <person name="Elewa A."/>
            <person name="Iarovenko S."/>
            <person name="Subramanian E."/>
            <person name="Araus A.J."/>
            <person name="Petzold A."/>
            <person name="Susuki M."/>
            <person name="Suzuki K.-i.T."/>
            <person name="Hayashi T."/>
            <person name="Toyoda A."/>
            <person name="Oliveira C."/>
            <person name="Osipova E."/>
            <person name="Leigh N.D."/>
            <person name="Simon A."/>
            <person name="Yun M.H."/>
        </authorList>
    </citation>
    <scope>NUCLEOTIDE SEQUENCE</scope>
    <source>
        <strain evidence="2">20211129_DDA</strain>
        <tissue evidence="2">Liver</tissue>
    </source>
</reference>
<evidence type="ECO:0000313" key="3">
    <source>
        <dbReference type="Proteomes" id="UP001066276"/>
    </source>
</evidence>
<proteinExistence type="predicted"/>
<comment type="caution">
    <text evidence="2">The sequence shown here is derived from an EMBL/GenBank/DDBJ whole genome shotgun (WGS) entry which is preliminary data.</text>
</comment>
<feature type="region of interest" description="Disordered" evidence="1">
    <location>
        <begin position="51"/>
        <end position="72"/>
    </location>
</feature>
<evidence type="ECO:0000256" key="1">
    <source>
        <dbReference type="SAM" id="MobiDB-lite"/>
    </source>
</evidence>
<evidence type="ECO:0000313" key="2">
    <source>
        <dbReference type="EMBL" id="KAJ1172402.1"/>
    </source>
</evidence>
<organism evidence="2 3">
    <name type="scientific">Pleurodeles waltl</name>
    <name type="common">Iberian ribbed newt</name>
    <dbReference type="NCBI Taxonomy" id="8319"/>
    <lineage>
        <taxon>Eukaryota</taxon>
        <taxon>Metazoa</taxon>
        <taxon>Chordata</taxon>
        <taxon>Craniata</taxon>
        <taxon>Vertebrata</taxon>
        <taxon>Euteleostomi</taxon>
        <taxon>Amphibia</taxon>
        <taxon>Batrachia</taxon>
        <taxon>Caudata</taxon>
        <taxon>Salamandroidea</taxon>
        <taxon>Salamandridae</taxon>
        <taxon>Pleurodelinae</taxon>
        <taxon>Pleurodeles</taxon>
    </lineage>
</organism>
<dbReference type="Proteomes" id="UP001066276">
    <property type="component" value="Chromosome 4_1"/>
</dbReference>
<keyword evidence="3" id="KW-1185">Reference proteome</keyword>
<protein>
    <submittedName>
        <fullName evidence="2">Uncharacterized protein</fullName>
    </submittedName>
</protein>
<name>A0AAV7T742_PLEWA</name>
<accession>A0AAV7T742</accession>
<gene>
    <name evidence="2" type="ORF">NDU88_004249</name>
</gene>
<dbReference type="AlphaFoldDB" id="A0AAV7T742"/>
<sequence>MSARRTKPVPRHRYPPEKGIHTASLVEHISMAGSDHVSAIHQGLAFPTLEGMDRPMAGSDHTGAICQGQAFS</sequence>